<evidence type="ECO:0000313" key="1">
    <source>
        <dbReference type="EMBL" id="KAK3014111.1"/>
    </source>
</evidence>
<accession>A0AA88VRQ8</accession>
<dbReference type="GO" id="GO:0008194">
    <property type="term" value="F:UDP-glycosyltransferase activity"/>
    <property type="evidence" value="ECO:0007669"/>
    <property type="project" value="UniProtKB-ARBA"/>
</dbReference>
<keyword evidence="2" id="KW-1185">Reference proteome</keyword>
<dbReference type="Gene3D" id="3.40.50.2000">
    <property type="entry name" value="Glycogen Phosphorylase B"/>
    <property type="match status" value="2"/>
</dbReference>
<comment type="caution">
    <text evidence="1">The sequence shown here is derived from an EMBL/GenBank/DDBJ whole genome shotgun (WGS) entry which is preliminary data.</text>
</comment>
<sequence length="186" mass="21051">MGTKDCIGTQYPGFEFITSSATVNAYVLHNYKNPGIGFPFPEIYNRNYGNVLVAGMNESAGVDDNEETRVTESMEQSSKIVLIKTFKEIEEKCCDYLSKLGRKKVVPLGPLVQNPNYECEDLEIIQWLNKKEKSSSVFVSFGSEYFLSEDDLEEIAHGLALSNVNFIWVVRFPRGDNSWLEEALPQ</sequence>
<organism evidence="1 2">
    <name type="scientific">Escallonia herrerae</name>
    <dbReference type="NCBI Taxonomy" id="1293975"/>
    <lineage>
        <taxon>Eukaryota</taxon>
        <taxon>Viridiplantae</taxon>
        <taxon>Streptophyta</taxon>
        <taxon>Embryophyta</taxon>
        <taxon>Tracheophyta</taxon>
        <taxon>Spermatophyta</taxon>
        <taxon>Magnoliopsida</taxon>
        <taxon>eudicotyledons</taxon>
        <taxon>Gunneridae</taxon>
        <taxon>Pentapetalae</taxon>
        <taxon>asterids</taxon>
        <taxon>campanulids</taxon>
        <taxon>Escalloniales</taxon>
        <taxon>Escalloniaceae</taxon>
        <taxon>Escallonia</taxon>
    </lineage>
</organism>
<dbReference type="GO" id="GO:1901135">
    <property type="term" value="P:carbohydrate derivative metabolic process"/>
    <property type="evidence" value="ECO:0007669"/>
    <property type="project" value="UniProtKB-ARBA"/>
</dbReference>
<name>A0AA88VRQ8_9ASTE</name>
<reference evidence="1" key="1">
    <citation type="submission" date="2022-12" db="EMBL/GenBank/DDBJ databases">
        <title>Draft genome assemblies for two species of Escallonia (Escalloniales).</title>
        <authorList>
            <person name="Chanderbali A."/>
            <person name="Dervinis C."/>
            <person name="Anghel I."/>
            <person name="Soltis D."/>
            <person name="Soltis P."/>
            <person name="Zapata F."/>
        </authorList>
    </citation>
    <scope>NUCLEOTIDE SEQUENCE</scope>
    <source>
        <strain evidence="1">UCBG64.0493</strain>
        <tissue evidence="1">Leaf</tissue>
    </source>
</reference>
<dbReference type="Proteomes" id="UP001188597">
    <property type="component" value="Unassembled WGS sequence"/>
</dbReference>
<dbReference type="AlphaFoldDB" id="A0AA88VRQ8"/>
<proteinExistence type="predicted"/>
<protein>
    <submittedName>
        <fullName evidence="1">Uncharacterized protein</fullName>
    </submittedName>
</protein>
<gene>
    <name evidence="1" type="ORF">RJ639_010290</name>
</gene>
<dbReference type="EMBL" id="JAVXUP010001245">
    <property type="protein sequence ID" value="KAK3014111.1"/>
    <property type="molecule type" value="Genomic_DNA"/>
</dbReference>
<dbReference type="SUPFAM" id="SSF53756">
    <property type="entry name" value="UDP-Glycosyltransferase/glycogen phosphorylase"/>
    <property type="match status" value="1"/>
</dbReference>
<dbReference type="PANTHER" id="PTHR48044:SF39">
    <property type="entry name" value="GLYCOSYLTRANSFERASE"/>
    <property type="match status" value="1"/>
</dbReference>
<evidence type="ECO:0000313" key="2">
    <source>
        <dbReference type="Proteomes" id="UP001188597"/>
    </source>
</evidence>
<dbReference type="PANTHER" id="PTHR48044">
    <property type="entry name" value="GLYCOSYLTRANSFERASE"/>
    <property type="match status" value="1"/>
</dbReference>